<dbReference type="InterPro" id="IPR003439">
    <property type="entry name" value="ABC_transporter-like_ATP-bd"/>
</dbReference>
<dbReference type="EMBL" id="PRKW01000002">
    <property type="protein sequence ID" value="PPB50126.1"/>
    <property type="molecule type" value="Genomic_DNA"/>
</dbReference>
<feature type="domain" description="ABC transporter" evidence="4">
    <location>
        <begin position="7"/>
        <end position="235"/>
    </location>
</feature>
<dbReference type="PROSITE" id="PS00211">
    <property type="entry name" value="ABC_TRANSPORTER_1"/>
    <property type="match status" value="1"/>
</dbReference>
<evidence type="ECO:0000313" key="5">
    <source>
        <dbReference type="EMBL" id="PPB50126.1"/>
    </source>
</evidence>
<dbReference type="RefSeq" id="WP_104120619.1">
    <property type="nucleotide sequence ID" value="NZ_PRKW01000002.1"/>
</dbReference>
<name>A0A2S5IZV4_9MICC</name>
<dbReference type="SMART" id="SM00382">
    <property type="entry name" value="AAA"/>
    <property type="match status" value="1"/>
</dbReference>
<dbReference type="SUPFAM" id="SSF52540">
    <property type="entry name" value="P-loop containing nucleoside triphosphate hydrolases"/>
    <property type="match status" value="1"/>
</dbReference>
<dbReference type="InterPro" id="IPR015854">
    <property type="entry name" value="ABC_transpr_LolD-like"/>
</dbReference>
<dbReference type="FunFam" id="3.40.50.300:FF:000032">
    <property type="entry name" value="Export ABC transporter ATP-binding protein"/>
    <property type="match status" value="1"/>
</dbReference>
<dbReference type="PANTHER" id="PTHR24220">
    <property type="entry name" value="IMPORT ATP-BINDING PROTEIN"/>
    <property type="match status" value="1"/>
</dbReference>
<sequence length="235" mass="25142">MSAVPVIDARNICKSYGKGDGRFDALRDVTLRIERGECVAIVGKSGSGKSTLMHIIAMLDTPDAGSLAYAGEDALALSPKSVSELRNQEFGFVFQQFFLTPGTSVLDNVTLPLKITGEPSKSRKARGLEVLRQLELEDKATSRATDLSGGQKQRVVISRALVNEPSVIFADEPTGNLDSATGAIVQDTLFALNRDLGITLVIVTHDEELAARCDRQVFLRDGVLVAPAQDRGAAA</sequence>
<evidence type="ECO:0000256" key="3">
    <source>
        <dbReference type="ARBA" id="ARBA00022840"/>
    </source>
</evidence>
<keyword evidence="6" id="KW-1185">Reference proteome</keyword>
<keyword evidence="1" id="KW-0813">Transport</keyword>
<protein>
    <submittedName>
        <fullName evidence="5">ABC transporter ATP-binding protein</fullName>
    </submittedName>
</protein>
<dbReference type="CDD" id="cd03255">
    <property type="entry name" value="ABC_MJ0796_LolCDE_FtsE"/>
    <property type="match status" value="1"/>
</dbReference>
<accession>A0A2S5IZV4</accession>
<dbReference type="InterPro" id="IPR027417">
    <property type="entry name" value="P-loop_NTPase"/>
</dbReference>
<dbReference type="Proteomes" id="UP000239297">
    <property type="component" value="Unassembled WGS sequence"/>
</dbReference>
<dbReference type="OrthoDB" id="9778572at2"/>
<dbReference type="Gene3D" id="3.40.50.300">
    <property type="entry name" value="P-loop containing nucleotide triphosphate hydrolases"/>
    <property type="match status" value="1"/>
</dbReference>
<evidence type="ECO:0000313" key="6">
    <source>
        <dbReference type="Proteomes" id="UP000239297"/>
    </source>
</evidence>
<keyword evidence="3 5" id="KW-0067">ATP-binding</keyword>
<evidence type="ECO:0000256" key="1">
    <source>
        <dbReference type="ARBA" id="ARBA00022448"/>
    </source>
</evidence>
<keyword evidence="2" id="KW-0547">Nucleotide-binding</keyword>
<dbReference type="GO" id="GO:0005524">
    <property type="term" value="F:ATP binding"/>
    <property type="evidence" value="ECO:0007669"/>
    <property type="project" value="UniProtKB-KW"/>
</dbReference>
<gene>
    <name evidence="5" type="ORF">C4K88_05525</name>
</gene>
<dbReference type="GO" id="GO:0016887">
    <property type="term" value="F:ATP hydrolysis activity"/>
    <property type="evidence" value="ECO:0007669"/>
    <property type="project" value="InterPro"/>
</dbReference>
<reference evidence="5 6" key="1">
    <citation type="journal article" date="2014" name="Int. J. Syst. Evol. Microbiol.">
        <title>Arthrobacter pityocampae sp. nov., isolated from Thaumetopoea pityocampa (Lep., Thaumetopoeidae).</title>
        <authorList>
            <person name="Ince I.A."/>
            <person name="Demirbag Z."/>
            <person name="Kati H."/>
        </authorList>
    </citation>
    <scope>NUCLEOTIDE SEQUENCE [LARGE SCALE GENOMIC DNA]</scope>
    <source>
        <strain evidence="5 6">Tp2</strain>
    </source>
</reference>
<dbReference type="GO" id="GO:0098796">
    <property type="term" value="C:membrane protein complex"/>
    <property type="evidence" value="ECO:0007669"/>
    <property type="project" value="UniProtKB-ARBA"/>
</dbReference>
<evidence type="ECO:0000256" key="2">
    <source>
        <dbReference type="ARBA" id="ARBA00022741"/>
    </source>
</evidence>
<dbReference type="GO" id="GO:0005886">
    <property type="term" value="C:plasma membrane"/>
    <property type="evidence" value="ECO:0007669"/>
    <property type="project" value="TreeGrafter"/>
</dbReference>
<dbReference type="GO" id="GO:0022857">
    <property type="term" value="F:transmembrane transporter activity"/>
    <property type="evidence" value="ECO:0007669"/>
    <property type="project" value="UniProtKB-ARBA"/>
</dbReference>
<dbReference type="InterPro" id="IPR003593">
    <property type="entry name" value="AAA+_ATPase"/>
</dbReference>
<dbReference type="InterPro" id="IPR017911">
    <property type="entry name" value="MacB-like_ATP-bd"/>
</dbReference>
<organism evidence="5 6">
    <name type="scientific">Arthrobacter pityocampae</name>
    <dbReference type="NCBI Taxonomy" id="547334"/>
    <lineage>
        <taxon>Bacteria</taxon>
        <taxon>Bacillati</taxon>
        <taxon>Actinomycetota</taxon>
        <taxon>Actinomycetes</taxon>
        <taxon>Micrococcales</taxon>
        <taxon>Micrococcaceae</taxon>
        <taxon>Arthrobacter</taxon>
    </lineage>
</organism>
<dbReference type="PROSITE" id="PS50893">
    <property type="entry name" value="ABC_TRANSPORTER_2"/>
    <property type="match status" value="1"/>
</dbReference>
<evidence type="ECO:0000259" key="4">
    <source>
        <dbReference type="PROSITE" id="PS50893"/>
    </source>
</evidence>
<dbReference type="AlphaFoldDB" id="A0A2S5IZV4"/>
<dbReference type="Pfam" id="PF00005">
    <property type="entry name" value="ABC_tran"/>
    <property type="match status" value="1"/>
</dbReference>
<comment type="caution">
    <text evidence="5">The sequence shown here is derived from an EMBL/GenBank/DDBJ whole genome shotgun (WGS) entry which is preliminary data.</text>
</comment>
<proteinExistence type="predicted"/>
<dbReference type="InterPro" id="IPR017871">
    <property type="entry name" value="ABC_transporter-like_CS"/>
</dbReference>